<evidence type="ECO:0000313" key="9">
    <source>
        <dbReference type="EMBL" id="CAI6336413.1"/>
    </source>
</evidence>
<proteinExistence type="inferred from homology"/>
<feature type="domain" description="Plastocyanin-like" evidence="6">
    <location>
        <begin position="214"/>
        <end position="356"/>
    </location>
</feature>
<feature type="domain" description="Plastocyanin-like" evidence="7">
    <location>
        <begin position="424"/>
        <end position="557"/>
    </location>
</feature>
<evidence type="ECO:0000259" key="6">
    <source>
        <dbReference type="Pfam" id="PF00394"/>
    </source>
</evidence>
<dbReference type="CDD" id="cd13880">
    <property type="entry name" value="CuRO_2_MaLCC_like"/>
    <property type="match status" value="1"/>
</dbReference>
<evidence type="ECO:0008006" key="11">
    <source>
        <dbReference type="Google" id="ProtNLM"/>
    </source>
</evidence>
<organism evidence="9 10">
    <name type="scientific">Periconia digitata</name>
    <dbReference type="NCBI Taxonomy" id="1303443"/>
    <lineage>
        <taxon>Eukaryota</taxon>
        <taxon>Fungi</taxon>
        <taxon>Dikarya</taxon>
        <taxon>Ascomycota</taxon>
        <taxon>Pezizomycotina</taxon>
        <taxon>Dothideomycetes</taxon>
        <taxon>Pleosporomycetidae</taxon>
        <taxon>Pleosporales</taxon>
        <taxon>Massarineae</taxon>
        <taxon>Periconiaceae</taxon>
        <taxon>Periconia</taxon>
    </lineage>
</organism>
<keyword evidence="5" id="KW-0732">Signal</keyword>
<evidence type="ECO:0000259" key="8">
    <source>
        <dbReference type="Pfam" id="PF07732"/>
    </source>
</evidence>
<dbReference type="InterPro" id="IPR011707">
    <property type="entry name" value="Cu-oxidase-like_N"/>
</dbReference>
<keyword evidence="3" id="KW-0560">Oxidoreductase</keyword>
<evidence type="ECO:0000256" key="1">
    <source>
        <dbReference type="ARBA" id="ARBA00010609"/>
    </source>
</evidence>
<feature type="chain" id="PRO_5040870968" description="Laccase" evidence="5">
    <location>
        <begin position="21"/>
        <end position="595"/>
    </location>
</feature>
<sequence length="595" mass="66212">MRGSTYVAFLGTLLCSSVNAFPAHADADTNASRAHLEHNADWTPKPSQNCEHGPKTRRCWTGDLDVLTDMDDVWPDTGVYRKYTLEITNATMAPDGFPRDMQVVNGQYPGPTIEANWGDILQITVINRLHANGTGIHWHGIRQLETNEYDGTGGLTECPIPPGASKVYTFRATQYGSSWYHSHYSVQYGDGVLGGIIIHGPATQNYDIDLGIMPMTDWFHSPIFTVNSAAHHEAHGPPIADNILINGTMTSPYGGAKPETTLTPGKTHRLRLVNTGINNWIHASLDNHTFTVIAADFVPIEPFETTELSIAIGQRYDVLIHATQPSTSYYFRVGTGGSCDGPNPSASEARGIFRYADAPDLLAEPVSVAAGHLMEGCWDEQNLVPVQRTQVPRDIPQEMLVGFDTTNASTNGVHWLIDGKPMKVDVKKPTLMQITDGKWEFEGTNNVYRVGEKDTFQYWVIQQSDHMAAFVPHPIHLHGHDFYVLDQVSDATWNGNASQVDRLRTDNPIRRDTATLPANGYLVLAFESDNPGVWLMHCHIPFHVGQGFGMQFVERQEEILGSIERLDDIKRECGDWKAFQESFYGVDFEFEETLV</sequence>
<protein>
    <recommendedName>
        <fullName evidence="11">Laccase</fullName>
    </recommendedName>
</protein>
<dbReference type="PANTHER" id="PTHR11709">
    <property type="entry name" value="MULTI-COPPER OXIDASE"/>
    <property type="match status" value="1"/>
</dbReference>
<feature type="signal peptide" evidence="5">
    <location>
        <begin position="1"/>
        <end position="20"/>
    </location>
</feature>
<dbReference type="PANTHER" id="PTHR11709:SF71">
    <property type="entry name" value="OXIDOREDUCTASE TPCJ"/>
    <property type="match status" value="1"/>
</dbReference>
<dbReference type="InterPro" id="IPR011706">
    <property type="entry name" value="Cu-oxidase_C"/>
</dbReference>
<dbReference type="AlphaFoldDB" id="A0A9W4UH39"/>
<dbReference type="Pfam" id="PF07732">
    <property type="entry name" value="Cu-oxidase_3"/>
    <property type="match status" value="1"/>
</dbReference>
<evidence type="ECO:0000259" key="7">
    <source>
        <dbReference type="Pfam" id="PF07731"/>
    </source>
</evidence>
<evidence type="ECO:0000256" key="5">
    <source>
        <dbReference type="SAM" id="SignalP"/>
    </source>
</evidence>
<comment type="caution">
    <text evidence="9">The sequence shown here is derived from an EMBL/GenBank/DDBJ whole genome shotgun (WGS) entry which is preliminary data.</text>
</comment>
<accession>A0A9W4UH39</accession>
<comment type="similarity">
    <text evidence="1">Belongs to the multicopper oxidase family.</text>
</comment>
<keyword evidence="2" id="KW-0479">Metal-binding</keyword>
<evidence type="ECO:0000256" key="4">
    <source>
        <dbReference type="ARBA" id="ARBA00023008"/>
    </source>
</evidence>
<evidence type="ECO:0000256" key="2">
    <source>
        <dbReference type="ARBA" id="ARBA00022723"/>
    </source>
</evidence>
<dbReference type="SUPFAM" id="SSF49503">
    <property type="entry name" value="Cupredoxins"/>
    <property type="match status" value="3"/>
</dbReference>
<dbReference type="InterPro" id="IPR045087">
    <property type="entry name" value="Cu-oxidase_fam"/>
</dbReference>
<evidence type="ECO:0000313" key="10">
    <source>
        <dbReference type="Proteomes" id="UP001152607"/>
    </source>
</evidence>
<dbReference type="GO" id="GO:0005507">
    <property type="term" value="F:copper ion binding"/>
    <property type="evidence" value="ECO:0007669"/>
    <property type="project" value="InterPro"/>
</dbReference>
<evidence type="ECO:0000256" key="3">
    <source>
        <dbReference type="ARBA" id="ARBA00023002"/>
    </source>
</evidence>
<dbReference type="Pfam" id="PF00394">
    <property type="entry name" value="Cu-oxidase"/>
    <property type="match status" value="1"/>
</dbReference>
<name>A0A9W4UH39_9PLEO</name>
<dbReference type="InterPro" id="IPR008972">
    <property type="entry name" value="Cupredoxin"/>
</dbReference>
<dbReference type="GO" id="GO:0016491">
    <property type="term" value="F:oxidoreductase activity"/>
    <property type="evidence" value="ECO:0007669"/>
    <property type="project" value="UniProtKB-KW"/>
</dbReference>
<dbReference type="OrthoDB" id="2121828at2759"/>
<feature type="domain" description="Plastocyanin-like" evidence="8">
    <location>
        <begin position="87"/>
        <end position="201"/>
    </location>
</feature>
<dbReference type="EMBL" id="CAOQHR010000006">
    <property type="protein sequence ID" value="CAI6336413.1"/>
    <property type="molecule type" value="Genomic_DNA"/>
</dbReference>
<dbReference type="CDD" id="cd13901">
    <property type="entry name" value="CuRO_3_MaLCC_like"/>
    <property type="match status" value="1"/>
</dbReference>
<dbReference type="InterPro" id="IPR001117">
    <property type="entry name" value="Cu-oxidase_2nd"/>
</dbReference>
<dbReference type="Gene3D" id="2.60.40.420">
    <property type="entry name" value="Cupredoxins - blue copper proteins"/>
    <property type="match status" value="3"/>
</dbReference>
<dbReference type="FunFam" id="2.60.40.420:FF:000021">
    <property type="entry name" value="Extracellular dihydrogeodin oxidase/laccase"/>
    <property type="match status" value="1"/>
</dbReference>
<dbReference type="FunFam" id="2.60.40.420:FF:000045">
    <property type="entry name" value="Laccase 2"/>
    <property type="match status" value="1"/>
</dbReference>
<gene>
    <name evidence="9" type="ORF">PDIGIT_LOCUS9512</name>
</gene>
<reference evidence="9" key="1">
    <citation type="submission" date="2023-01" db="EMBL/GenBank/DDBJ databases">
        <authorList>
            <person name="Van Ghelder C."/>
            <person name="Rancurel C."/>
        </authorList>
    </citation>
    <scope>NUCLEOTIDE SEQUENCE</scope>
    <source>
        <strain evidence="9">CNCM I-4278</strain>
    </source>
</reference>
<keyword evidence="10" id="KW-1185">Reference proteome</keyword>
<keyword evidence="4" id="KW-0186">Copper</keyword>
<dbReference type="Proteomes" id="UP001152607">
    <property type="component" value="Unassembled WGS sequence"/>
</dbReference>
<dbReference type="Pfam" id="PF07731">
    <property type="entry name" value="Cu-oxidase_2"/>
    <property type="match status" value="1"/>
</dbReference>
<dbReference type="CDD" id="cd13854">
    <property type="entry name" value="CuRO_1_MaLCC_like"/>
    <property type="match status" value="1"/>
</dbReference>